<keyword evidence="7" id="KW-0805">Transcription regulation</keyword>
<comment type="subcellular location">
    <subcellularLocation>
        <location evidence="2">Cytoplasm</location>
    </subcellularLocation>
    <subcellularLocation>
        <location evidence="1">Nucleus</location>
    </subcellularLocation>
</comment>
<evidence type="ECO:0000256" key="5">
    <source>
        <dbReference type="ARBA" id="ARBA00022553"/>
    </source>
</evidence>
<evidence type="ECO:0000256" key="7">
    <source>
        <dbReference type="ARBA" id="ARBA00023015"/>
    </source>
</evidence>
<organism evidence="12 13">
    <name type="scientific">Rhododendron simsii</name>
    <name type="common">Sims's rhododendron</name>
    <dbReference type="NCBI Taxonomy" id="118357"/>
    <lineage>
        <taxon>Eukaryota</taxon>
        <taxon>Viridiplantae</taxon>
        <taxon>Streptophyta</taxon>
        <taxon>Embryophyta</taxon>
        <taxon>Tracheophyta</taxon>
        <taxon>Spermatophyta</taxon>
        <taxon>Magnoliopsida</taxon>
        <taxon>eudicotyledons</taxon>
        <taxon>Gunneridae</taxon>
        <taxon>Pentapetalae</taxon>
        <taxon>asterids</taxon>
        <taxon>Ericales</taxon>
        <taxon>Ericaceae</taxon>
        <taxon>Ericoideae</taxon>
        <taxon>Rhodoreae</taxon>
        <taxon>Rhododendron</taxon>
    </lineage>
</organism>
<keyword evidence="4" id="KW-1017">Isopeptide bond</keyword>
<dbReference type="PROSITE" id="PS50827">
    <property type="entry name" value="DDT"/>
    <property type="match status" value="1"/>
</dbReference>
<dbReference type="AlphaFoldDB" id="A0A834L8P4"/>
<gene>
    <name evidence="12" type="ORF">RHSIM_Rhsim12G0144500</name>
</gene>
<dbReference type="InterPro" id="IPR018501">
    <property type="entry name" value="DDT_dom"/>
</dbReference>
<dbReference type="GO" id="GO:0006355">
    <property type="term" value="P:regulation of DNA-templated transcription"/>
    <property type="evidence" value="ECO:0007669"/>
    <property type="project" value="InterPro"/>
</dbReference>
<accession>A0A834L8P4</accession>
<dbReference type="GO" id="GO:0005634">
    <property type="term" value="C:nucleus"/>
    <property type="evidence" value="ECO:0007669"/>
    <property type="project" value="UniProtKB-SubCell"/>
</dbReference>
<dbReference type="GO" id="GO:0005737">
    <property type="term" value="C:cytoplasm"/>
    <property type="evidence" value="ECO:0007669"/>
    <property type="project" value="UniProtKB-SubCell"/>
</dbReference>
<feature type="compositionally biased region" description="Basic and acidic residues" evidence="10">
    <location>
        <begin position="218"/>
        <end position="228"/>
    </location>
</feature>
<dbReference type="PANTHER" id="PTHR31169:SF8">
    <property type="entry name" value="ZINC-FINGER DOMAIN OF MONOAMINE-OXIDASE A REPRESSOR R1 PROTEIN"/>
    <property type="match status" value="1"/>
</dbReference>
<feature type="region of interest" description="Disordered" evidence="10">
    <location>
        <begin position="208"/>
        <end position="228"/>
    </location>
</feature>
<proteinExistence type="predicted"/>
<dbReference type="EMBL" id="WJXA01000012">
    <property type="protein sequence ID" value="KAF7123918.1"/>
    <property type="molecule type" value="Genomic_DNA"/>
</dbReference>
<feature type="compositionally biased region" description="Low complexity" evidence="10">
    <location>
        <begin position="16"/>
        <end position="43"/>
    </location>
</feature>
<protein>
    <recommendedName>
        <fullName evidence="11">DDT domain-containing protein</fullName>
    </recommendedName>
</protein>
<evidence type="ECO:0000256" key="2">
    <source>
        <dbReference type="ARBA" id="ARBA00004496"/>
    </source>
</evidence>
<reference evidence="12" key="1">
    <citation type="submission" date="2019-11" db="EMBL/GenBank/DDBJ databases">
        <authorList>
            <person name="Liu Y."/>
            <person name="Hou J."/>
            <person name="Li T.-Q."/>
            <person name="Guan C.-H."/>
            <person name="Wu X."/>
            <person name="Wu H.-Z."/>
            <person name="Ling F."/>
            <person name="Zhang R."/>
            <person name="Shi X.-G."/>
            <person name="Ren J.-P."/>
            <person name="Chen E.-F."/>
            <person name="Sun J.-M."/>
        </authorList>
    </citation>
    <scope>NUCLEOTIDE SEQUENCE</scope>
    <source>
        <strain evidence="12">Adult_tree_wgs_1</strain>
        <tissue evidence="12">Leaves</tissue>
    </source>
</reference>
<dbReference type="InterPro" id="IPR040221">
    <property type="entry name" value="CDCA7/CDA7L"/>
</dbReference>
<evidence type="ECO:0000256" key="8">
    <source>
        <dbReference type="ARBA" id="ARBA00023163"/>
    </source>
</evidence>
<evidence type="ECO:0000256" key="9">
    <source>
        <dbReference type="ARBA" id="ARBA00023242"/>
    </source>
</evidence>
<dbReference type="Proteomes" id="UP000626092">
    <property type="component" value="Unassembled WGS sequence"/>
</dbReference>
<dbReference type="PANTHER" id="PTHR31169">
    <property type="entry name" value="OS05G0300700 PROTEIN"/>
    <property type="match status" value="1"/>
</dbReference>
<dbReference type="SMART" id="SM00571">
    <property type="entry name" value="DDT"/>
    <property type="match status" value="1"/>
</dbReference>
<keyword evidence="6" id="KW-0832">Ubl conjugation</keyword>
<dbReference type="OrthoDB" id="298344at2759"/>
<feature type="region of interest" description="Disordered" evidence="10">
    <location>
        <begin position="1"/>
        <end position="91"/>
    </location>
</feature>
<comment type="caution">
    <text evidence="12">The sequence shown here is derived from an EMBL/GenBank/DDBJ whole genome shotgun (WGS) entry which is preliminary data.</text>
</comment>
<dbReference type="InterPro" id="IPR018866">
    <property type="entry name" value="Znf-4CXXC_R1"/>
</dbReference>
<keyword evidence="13" id="KW-1185">Reference proteome</keyword>
<evidence type="ECO:0000256" key="1">
    <source>
        <dbReference type="ARBA" id="ARBA00004123"/>
    </source>
</evidence>
<feature type="compositionally biased region" description="Polar residues" evidence="10">
    <location>
        <begin position="60"/>
        <end position="75"/>
    </location>
</feature>
<feature type="domain" description="DDT" evidence="11">
    <location>
        <begin position="340"/>
        <end position="405"/>
    </location>
</feature>
<sequence>MAGKPKKKYISEVGVAPKNNKPAMNAAASPSALPRSSQTTPSSKSHKKKKKAETPEKSFPSLTQTESGNAEPTQLSPSPSPSSKRKNLSPGLRLVRLVNGRIYDSDKGKTCHQCRQKTLDFAVSCENRSENKQCTFHFCHICLLNRYGEEAEEMAAMGGWKCPRCRGICNCSFCMKKRGCCPTGRLVLVAKASGFTSVSEMLLLKNSEEAGEDASPASEKEVVPKEEDGVALTRESIQENGFEDKSYLKSKHKTCGGVDEEYGNPQKEMLRKNDDSEGETKKITKEGGASPKMLTSKKQEPAVASTRGHKRRNYSDERKSYLKLPQGIELSNVAQIDLSAEDIGHALQFLEFCAAFAKVLDIEEGQSEYLLQELACGRGSLRSMDSSIVQLHVKLLSMIQKDTGKEYSSLKTQSRMPWLQALYRCICESQFRSRELLLDCLNLAAEGDGELSSSKKLRLLNFLCDEALGTEELRSWIDEQNLEFLAEREKVRNMKMKLQGELATDMLMKNGVPHSVSEHRNLVRKIKAEAAQTFVETLEAKDTVMKRTRRSDAVRSEAMFLDGNGRKFWKLRGYPGKREILIQDIGNGDSLTLKDRWFSCNFDERETIENYYLRQLRK</sequence>
<keyword evidence="3" id="KW-0963">Cytoplasm</keyword>
<keyword evidence="8" id="KW-0804">Transcription</keyword>
<keyword evidence="5" id="KW-0597">Phosphoprotein</keyword>
<feature type="compositionally biased region" description="Basic and acidic residues" evidence="10">
    <location>
        <begin position="268"/>
        <end position="285"/>
    </location>
</feature>
<evidence type="ECO:0000256" key="4">
    <source>
        <dbReference type="ARBA" id="ARBA00022499"/>
    </source>
</evidence>
<keyword evidence="9" id="KW-0539">Nucleus</keyword>
<evidence type="ECO:0000256" key="6">
    <source>
        <dbReference type="ARBA" id="ARBA00022843"/>
    </source>
</evidence>
<evidence type="ECO:0000313" key="12">
    <source>
        <dbReference type="EMBL" id="KAF7123918.1"/>
    </source>
</evidence>
<evidence type="ECO:0000313" key="13">
    <source>
        <dbReference type="Proteomes" id="UP000626092"/>
    </source>
</evidence>
<dbReference type="Pfam" id="PF10497">
    <property type="entry name" value="zf-4CXXC_R1"/>
    <property type="match status" value="1"/>
</dbReference>
<evidence type="ECO:0000256" key="3">
    <source>
        <dbReference type="ARBA" id="ARBA00022490"/>
    </source>
</evidence>
<evidence type="ECO:0000256" key="10">
    <source>
        <dbReference type="SAM" id="MobiDB-lite"/>
    </source>
</evidence>
<feature type="region of interest" description="Disordered" evidence="10">
    <location>
        <begin position="258"/>
        <end position="317"/>
    </location>
</feature>
<evidence type="ECO:0000259" key="11">
    <source>
        <dbReference type="PROSITE" id="PS50827"/>
    </source>
</evidence>
<name>A0A834L8P4_RHOSS</name>